<evidence type="ECO:0000313" key="2">
    <source>
        <dbReference type="Proteomes" id="UP000694396"/>
    </source>
</evidence>
<dbReference type="AlphaFoldDB" id="A0A8C3QKZ7"/>
<reference evidence="1" key="1">
    <citation type="submission" date="2025-08" db="UniProtKB">
        <authorList>
            <consortium name="Ensembl"/>
        </authorList>
    </citation>
    <scope>IDENTIFICATION</scope>
</reference>
<dbReference type="Ensembl" id="ENSCRFT00000007903.1">
    <property type="protein sequence ID" value="ENSCRFP00000007634.1"/>
    <property type="gene ID" value="ENSCRFG00000006016.1"/>
</dbReference>
<reference evidence="1" key="2">
    <citation type="submission" date="2025-09" db="UniProtKB">
        <authorList>
            <consortium name="Ensembl"/>
        </authorList>
    </citation>
    <scope>IDENTIFICATION</scope>
</reference>
<protein>
    <submittedName>
        <fullName evidence="1">Uncharacterized protein</fullName>
    </submittedName>
</protein>
<sequence length="70" mass="7264">MGHWDREWDTGFGGGTRGWPWGLTVSPSPAYRTVCGVNGPLVVLDNVKVGDSASGDTGTACSVPCLLSLV</sequence>
<evidence type="ECO:0000313" key="1">
    <source>
        <dbReference type="Ensembl" id="ENSCRFP00000007634.1"/>
    </source>
</evidence>
<dbReference type="Proteomes" id="UP000694396">
    <property type="component" value="Unplaced"/>
</dbReference>
<organism evidence="1 2">
    <name type="scientific">Cyanoderma ruficeps</name>
    <name type="common">rufous-capped babbler</name>
    <dbReference type="NCBI Taxonomy" id="181631"/>
    <lineage>
        <taxon>Eukaryota</taxon>
        <taxon>Metazoa</taxon>
        <taxon>Chordata</taxon>
        <taxon>Craniata</taxon>
        <taxon>Vertebrata</taxon>
        <taxon>Euteleostomi</taxon>
        <taxon>Archelosauria</taxon>
        <taxon>Archosauria</taxon>
        <taxon>Dinosauria</taxon>
        <taxon>Saurischia</taxon>
        <taxon>Theropoda</taxon>
        <taxon>Coelurosauria</taxon>
        <taxon>Aves</taxon>
        <taxon>Neognathae</taxon>
        <taxon>Neoaves</taxon>
        <taxon>Telluraves</taxon>
        <taxon>Australaves</taxon>
        <taxon>Passeriformes</taxon>
        <taxon>Sylvioidea</taxon>
        <taxon>Timaliidae</taxon>
        <taxon>Cyanoderma</taxon>
    </lineage>
</organism>
<name>A0A8C3QKZ7_9PASS</name>
<keyword evidence="2" id="KW-1185">Reference proteome</keyword>
<proteinExistence type="predicted"/>
<accession>A0A8C3QKZ7</accession>